<dbReference type="Gene3D" id="1.10.287.950">
    <property type="entry name" value="Methyl-accepting chemotaxis protein"/>
    <property type="match status" value="1"/>
</dbReference>
<dbReference type="OrthoDB" id="49457at2"/>
<comment type="similarity">
    <text evidence="3">Belongs to the methyl-accepting chemotaxis (MCP) protein family.</text>
</comment>
<dbReference type="GO" id="GO:0007165">
    <property type="term" value="P:signal transduction"/>
    <property type="evidence" value="ECO:0007669"/>
    <property type="project" value="UniProtKB-KW"/>
</dbReference>
<dbReference type="PANTHER" id="PTHR32089:SF112">
    <property type="entry name" value="LYSOZYME-LIKE PROTEIN-RELATED"/>
    <property type="match status" value="1"/>
</dbReference>
<dbReference type="PANTHER" id="PTHR32089">
    <property type="entry name" value="METHYL-ACCEPTING CHEMOTAXIS PROTEIN MCPB"/>
    <property type="match status" value="1"/>
</dbReference>
<keyword evidence="6" id="KW-0472">Membrane</keyword>
<dbReference type="AlphaFoldDB" id="A0A502KWC4"/>
<evidence type="ECO:0000256" key="6">
    <source>
        <dbReference type="SAM" id="Phobius"/>
    </source>
</evidence>
<organism evidence="9 10">
    <name type="scientific">Litorilituus lipolyticus</name>
    <dbReference type="NCBI Taxonomy" id="2491017"/>
    <lineage>
        <taxon>Bacteria</taxon>
        <taxon>Pseudomonadati</taxon>
        <taxon>Pseudomonadota</taxon>
        <taxon>Gammaproteobacteria</taxon>
        <taxon>Alteromonadales</taxon>
        <taxon>Colwelliaceae</taxon>
        <taxon>Litorilituus</taxon>
    </lineage>
</organism>
<keyword evidence="5" id="KW-0175">Coiled coil</keyword>
<protein>
    <submittedName>
        <fullName evidence="9">Methyl-accepting chemotaxis protein</fullName>
    </submittedName>
</protein>
<evidence type="ECO:0000313" key="9">
    <source>
        <dbReference type="EMBL" id="TPH12507.1"/>
    </source>
</evidence>
<dbReference type="GO" id="GO:0006935">
    <property type="term" value="P:chemotaxis"/>
    <property type="evidence" value="ECO:0007669"/>
    <property type="project" value="UniProtKB-ARBA"/>
</dbReference>
<evidence type="ECO:0000256" key="3">
    <source>
        <dbReference type="ARBA" id="ARBA00029447"/>
    </source>
</evidence>
<proteinExistence type="inferred from homology"/>
<name>A0A502KWC4_9GAMM</name>
<keyword evidence="2 4" id="KW-0807">Transducer</keyword>
<feature type="domain" description="Methyl-accepting transducer" evidence="7">
    <location>
        <begin position="267"/>
        <end position="503"/>
    </location>
</feature>
<dbReference type="SMART" id="SM00283">
    <property type="entry name" value="MA"/>
    <property type="match status" value="1"/>
</dbReference>
<evidence type="ECO:0000256" key="2">
    <source>
        <dbReference type="ARBA" id="ARBA00023224"/>
    </source>
</evidence>
<dbReference type="InterPro" id="IPR004089">
    <property type="entry name" value="MCPsignal_dom"/>
</dbReference>
<dbReference type="SUPFAM" id="SSF58104">
    <property type="entry name" value="Methyl-accepting chemotaxis protein (MCP) signaling domain"/>
    <property type="match status" value="1"/>
</dbReference>
<sequence>MVSFKTLPIRIKILLIPIVGTIGFSIYLITSLVAMSQIVNQLDDAYAVEYKYLKTSEFGLLYLDKIKETLSSAVTMGETELLDTSNNYAEEFRNKIKNSYSINQNNAAFLKQLLADFNDYYQQAHGLSQEMVDGTMDFSTLESRSASMVDKLNALQDKLSKFQNEKNQSFNHAFESVSSKVESTSTIGIIIGLVTIIILFTTSYPIANSINKSLQSIISSLKNIAQDNGDLTVRLTTSNKDEIGDLVFWFNSFIEKLQSVIKNVVDTAVPLAQTANNIQNLSNETISSFERQTESINASKHSVEEMSHSVQAITSNAADAVSSARNANDEASNGKDVVDKTVVEIRQLSEVIQESSEIINQLNDDTNKVNVVLEVIRGIAEQTNLLALNAAIEAARAGEQGRGFAVVADEVRNLASRTQESTQQINQMLDQLQSAASKAVHTMESSISGVENSVKSANQAGDSLLEITSAISTISTMNDEIAHSTQQQTEVSKLMVQHVDDIQQSAEDASNASSEIAQVSNELTDLASELEKIALQFKV</sequence>
<evidence type="ECO:0000256" key="5">
    <source>
        <dbReference type="SAM" id="Coils"/>
    </source>
</evidence>
<dbReference type="EMBL" id="SAWY01000040">
    <property type="protein sequence ID" value="TPH12507.1"/>
    <property type="molecule type" value="Genomic_DNA"/>
</dbReference>
<reference evidence="9 10" key="1">
    <citation type="submission" date="2019-01" db="EMBL/GenBank/DDBJ databases">
        <title>Litorilituus lipolytica sp. nov., isolated from intertidal sand of the Yellow Sea in China.</title>
        <authorList>
            <person name="Liu A."/>
        </authorList>
    </citation>
    <scope>NUCLEOTIDE SEQUENCE [LARGE SCALE GENOMIC DNA]</scope>
    <source>
        <strain evidence="9 10">RZ04</strain>
    </source>
</reference>
<keyword evidence="10" id="KW-1185">Reference proteome</keyword>
<evidence type="ECO:0000313" key="10">
    <source>
        <dbReference type="Proteomes" id="UP000315303"/>
    </source>
</evidence>
<accession>A0A502KWC4</accession>
<feature type="transmembrane region" description="Helical" evidence="6">
    <location>
        <begin position="12"/>
        <end position="35"/>
    </location>
</feature>
<dbReference type="RefSeq" id="WP_140605455.1">
    <property type="nucleotide sequence ID" value="NZ_SAWY01000040.1"/>
</dbReference>
<dbReference type="SMART" id="SM00304">
    <property type="entry name" value="HAMP"/>
    <property type="match status" value="1"/>
</dbReference>
<dbReference type="CDD" id="cd06225">
    <property type="entry name" value="HAMP"/>
    <property type="match status" value="1"/>
</dbReference>
<evidence type="ECO:0000259" key="8">
    <source>
        <dbReference type="PROSITE" id="PS50885"/>
    </source>
</evidence>
<evidence type="ECO:0000256" key="1">
    <source>
        <dbReference type="ARBA" id="ARBA00004370"/>
    </source>
</evidence>
<gene>
    <name evidence="9" type="ORF">EPA86_16290</name>
</gene>
<dbReference type="Proteomes" id="UP000315303">
    <property type="component" value="Unassembled WGS sequence"/>
</dbReference>
<feature type="domain" description="HAMP" evidence="8">
    <location>
        <begin position="208"/>
        <end position="262"/>
    </location>
</feature>
<dbReference type="CDD" id="cd11386">
    <property type="entry name" value="MCP_signal"/>
    <property type="match status" value="1"/>
</dbReference>
<evidence type="ECO:0000256" key="4">
    <source>
        <dbReference type="PROSITE-ProRule" id="PRU00284"/>
    </source>
</evidence>
<comment type="subcellular location">
    <subcellularLocation>
        <location evidence="1">Membrane</location>
    </subcellularLocation>
</comment>
<evidence type="ECO:0000259" key="7">
    <source>
        <dbReference type="PROSITE" id="PS50111"/>
    </source>
</evidence>
<dbReference type="PROSITE" id="PS50111">
    <property type="entry name" value="CHEMOTAXIS_TRANSDUC_2"/>
    <property type="match status" value="1"/>
</dbReference>
<dbReference type="PROSITE" id="PS50885">
    <property type="entry name" value="HAMP"/>
    <property type="match status" value="1"/>
</dbReference>
<comment type="caution">
    <text evidence="9">The sequence shown here is derived from an EMBL/GenBank/DDBJ whole genome shotgun (WGS) entry which is preliminary data.</text>
</comment>
<dbReference type="FunFam" id="1.10.287.950:FF:000001">
    <property type="entry name" value="Methyl-accepting chemotaxis sensory transducer"/>
    <property type="match status" value="1"/>
</dbReference>
<keyword evidence="6" id="KW-1133">Transmembrane helix</keyword>
<dbReference type="Pfam" id="PF00672">
    <property type="entry name" value="HAMP"/>
    <property type="match status" value="1"/>
</dbReference>
<feature type="coiled-coil region" evidence="5">
    <location>
        <begin position="502"/>
        <end position="536"/>
    </location>
</feature>
<keyword evidence="6" id="KW-0812">Transmembrane</keyword>
<dbReference type="InterPro" id="IPR003660">
    <property type="entry name" value="HAMP_dom"/>
</dbReference>
<dbReference type="GO" id="GO:0016020">
    <property type="term" value="C:membrane"/>
    <property type="evidence" value="ECO:0007669"/>
    <property type="project" value="UniProtKB-SubCell"/>
</dbReference>
<dbReference type="Pfam" id="PF00015">
    <property type="entry name" value="MCPsignal"/>
    <property type="match status" value="1"/>
</dbReference>